<evidence type="ECO:0000313" key="3">
    <source>
        <dbReference type="Proteomes" id="UP000886998"/>
    </source>
</evidence>
<feature type="region of interest" description="Disordered" evidence="1">
    <location>
        <begin position="84"/>
        <end position="107"/>
    </location>
</feature>
<protein>
    <submittedName>
        <fullName evidence="2">Uncharacterized protein</fullName>
    </submittedName>
</protein>
<keyword evidence="3" id="KW-1185">Reference proteome</keyword>
<evidence type="ECO:0000313" key="2">
    <source>
        <dbReference type="EMBL" id="GFS43654.1"/>
    </source>
</evidence>
<organism evidence="2 3">
    <name type="scientific">Trichonephila inaurata madagascariensis</name>
    <dbReference type="NCBI Taxonomy" id="2747483"/>
    <lineage>
        <taxon>Eukaryota</taxon>
        <taxon>Metazoa</taxon>
        <taxon>Ecdysozoa</taxon>
        <taxon>Arthropoda</taxon>
        <taxon>Chelicerata</taxon>
        <taxon>Arachnida</taxon>
        <taxon>Araneae</taxon>
        <taxon>Araneomorphae</taxon>
        <taxon>Entelegynae</taxon>
        <taxon>Araneoidea</taxon>
        <taxon>Nephilidae</taxon>
        <taxon>Trichonephila</taxon>
        <taxon>Trichonephila inaurata</taxon>
    </lineage>
</organism>
<reference evidence="2" key="1">
    <citation type="submission" date="2020-08" db="EMBL/GenBank/DDBJ databases">
        <title>Multicomponent nature underlies the extraordinary mechanical properties of spider dragline silk.</title>
        <authorList>
            <person name="Kono N."/>
            <person name="Nakamura H."/>
            <person name="Mori M."/>
            <person name="Yoshida Y."/>
            <person name="Ohtoshi R."/>
            <person name="Malay A.D."/>
            <person name="Moran D.A.P."/>
            <person name="Tomita M."/>
            <person name="Numata K."/>
            <person name="Arakawa K."/>
        </authorList>
    </citation>
    <scope>NUCLEOTIDE SEQUENCE</scope>
</reference>
<gene>
    <name evidence="2" type="ORF">TNIN_62411</name>
</gene>
<name>A0A8X6MBF2_9ARAC</name>
<dbReference type="EMBL" id="BMAV01025669">
    <property type="protein sequence ID" value="GFS43654.1"/>
    <property type="molecule type" value="Genomic_DNA"/>
</dbReference>
<proteinExistence type="predicted"/>
<comment type="caution">
    <text evidence="2">The sequence shown here is derived from an EMBL/GenBank/DDBJ whole genome shotgun (WGS) entry which is preliminary data.</text>
</comment>
<accession>A0A8X6MBF2</accession>
<dbReference type="Proteomes" id="UP000886998">
    <property type="component" value="Unassembled WGS sequence"/>
</dbReference>
<dbReference type="AlphaFoldDB" id="A0A8X6MBF2"/>
<evidence type="ECO:0000256" key="1">
    <source>
        <dbReference type="SAM" id="MobiDB-lite"/>
    </source>
</evidence>
<sequence length="107" mass="11855">MYAIAFQNPSHAVDRNYDLIHDTSVYFYCGIRKGLCNNYLPKQKTRKMNGATASSLLPKSYSCCKYREVRKRVSMQSVEVWGASPTGASASADHGDSSKYSSGSLED</sequence>